<feature type="compositionally biased region" description="Basic and acidic residues" evidence="1">
    <location>
        <begin position="1"/>
        <end position="15"/>
    </location>
</feature>
<evidence type="ECO:0000313" key="3">
    <source>
        <dbReference type="EMBL" id="KAL0978544.1"/>
    </source>
</evidence>
<feature type="compositionally biased region" description="Basic and acidic residues" evidence="1">
    <location>
        <begin position="801"/>
        <end position="818"/>
    </location>
</feature>
<accession>A0ABD0WNV6</accession>
<feature type="region of interest" description="Disordered" evidence="1">
    <location>
        <begin position="801"/>
        <end position="886"/>
    </location>
</feature>
<reference evidence="3 4" key="1">
    <citation type="submission" date="2024-06" db="EMBL/GenBank/DDBJ databases">
        <authorList>
            <person name="Pan Q."/>
            <person name="Wen M."/>
            <person name="Jouanno E."/>
            <person name="Zahm M."/>
            <person name="Klopp C."/>
            <person name="Cabau C."/>
            <person name="Louis A."/>
            <person name="Berthelot C."/>
            <person name="Parey E."/>
            <person name="Roest Crollius H."/>
            <person name="Montfort J."/>
            <person name="Robinson-Rechavi M."/>
            <person name="Bouchez O."/>
            <person name="Lampietro C."/>
            <person name="Lopez Roques C."/>
            <person name="Donnadieu C."/>
            <person name="Postlethwait J."/>
            <person name="Bobe J."/>
            <person name="Verreycken H."/>
            <person name="Guiguen Y."/>
        </authorList>
    </citation>
    <scope>NUCLEOTIDE SEQUENCE [LARGE SCALE GENOMIC DNA]</scope>
    <source>
        <strain evidence="3">Up_M1</strain>
        <tissue evidence="3">Testis</tissue>
    </source>
</reference>
<feature type="compositionally biased region" description="Polar residues" evidence="1">
    <location>
        <begin position="614"/>
        <end position="632"/>
    </location>
</feature>
<dbReference type="PANTHER" id="PTHR15117:SF2">
    <property type="entry name" value="ATAXIN-7"/>
    <property type="match status" value="1"/>
</dbReference>
<feature type="region of interest" description="Disordered" evidence="1">
    <location>
        <begin position="600"/>
        <end position="679"/>
    </location>
</feature>
<feature type="region of interest" description="Disordered" evidence="1">
    <location>
        <begin position="1"/>
        <end position="47"/>
    </location>
</feature>
<sequence length="886" mass="93898">MSERADDDVRGEQRRAARQLKQQQIQRGEGSTAMATVAERRSLPSPEIMYGQPWSDWVDAAKLHGNDGAESQESLKEFGKNREAMRLCRDDMPIFGQCPAQDDFFLVMCSHCSQVVKPQAFQAHYERRHSLAIKPPSTSPSACSLASLSRSRSGTGAGLGPGGGGVVGGAMSRSSIGTSTSSKTLKPAKEKLPGIQRRNPFPSYRMLNDRILTPAVKVEKMHLKVDMSAKLVQAPSAPPASSSSNTVSSSSPLKTGLHCPSIPKAPLLAPGQIPNGKGHVSLSALEKKQDNSAGSRRHLYKRLSEREFNPDVHCGVLDVTARKPCTRSLTCKTHSLSQRRAVLGRRKRFDALLAEHKSKAREREMLHRLPQQPPPLRDPHPSPSRLAPHHDAHPLAHSNGAAVDATKPSALSQANPLNPALPRLNSSVAHGPGGTPGDTSSARELPHHTTPAPEVGSRLSSDEGEIEDREEAKDRLDCHYSGYHPRPAAYCTFGSRLFGRSCYSFDRRWDHLRCALTAMMDKHVNTQMWKKIPLAFENSSSSSSAQVHRTSTNTLSSSYGSAPASGFFCPPSAPPPPPYTQSYDSKSVLSYGTTLNARASTQGAADHPAYSAAQARQVSSSPQMPSAHSTLPSLAPIRPLKSRSSGKSFRPRESSSTAPISSPTSGGASNLGSGKKRKNSSLLMLSHATAFSSESNATSSFKKNCSANSSSSSGSTYHHASVLAPSSSSHSGVHSMGLNSGPNVRTNSLSLKAEPSGTAGVSGPGVRGPPSGSPAESIKRMSVVMNSSDSTLSLGPFVHQASEHHSSFSHAHPDSRLEGKKRKSSPAAGAINSGGAGGLGGGPVLGRPKVAKSPAINNIHGKHGRTVPGAPGLPSNSLIHQPKSRP</sequence>
<feature type="region of interest" description="Disordered" evidence="1">
    <location>
        <begin position="411"/>
        <end position="471"/>
    </location>
</feature>
<feature type="compositionally biased region" description="Low complexity" evidence="1">
    <location>
        <begin position="654"/>
        <end position="665"/>
    </location>
</feature>
<dbReference type="InterPro" id="IPR052237">
    <property type="entry name" value="Ataxin-7-like_regulator"/>
</dbReference>
<feature type="region of interest" description="Disordered" evidence="1">
    <location>
        <begin position="360"/>
        <end position="397"/>
    </location>
</feature>
<dbReference type="PROSITE" id="PS51505">
    <property type="entry name" value="SCA7"/>
    <property type="match status" value="1"/>
</dbReference>
<feature type="compositionally biased region" description="Low complexity" evidence="1">
    <location>
        <begin position="239"/>
        <end position="252"/>
    </location>
</feature>
<dbReference type="Proteomes" id="UP001557470">
    <property type="component" value="Unassembled WGS sequence"/>
</dbReference>
<feature type="domain" description="SCA7" evidence="2">
    <location>
        <begin position="301"/>
        <end position="368"/>
    </location>
</feature>
<dbReference type="PANTHER" id="PTHR15117">
    <property type="entry name" value="ATAXIN 7 RELATED"/>
    <property type="match status" value="1"/>
</dbReference>
<dbReference type="EMBL" id="JAGEUA010000005">
    <property type="protein sequence ID" value="KAL0978544.1"/>
    <property type="molecule type" value="Genomic_DNA"/>
</dbReference>
<dbReference type="Gene3D" id="6.10.140.670">
    <property type="match status" value="1"/>
</dbReference>
<protein>
    <recommendedName>
        <fullName evidence="2">SCA7 domain-containing protein</fullName>
    </recommendedName>
</protein>
<name>A0ABD0WNV6_UMBPY</name>
<feature type="compositionally biased region" description="Polar residues" evidence="1">
    <location>
        <begin position="740"/>
        <end position="750"/>
    </location>
</feature>
<feature type="region of interest" description="Disordered" evidence="1">
    <location>
        <begin position="234"/>
        <end position="279"/>
    </location>
</feature>
<evidence type="ECO:0000313" key="4">
    <source>
        <dbReference type="Proteomes" id="UP001557470"/>
    </source>
</evidence>
<dbReference type="Pfam" id="PF08313">
    <property type="entry name" value="SCA7"/>
    <property type="match status" value="1"/>
</dbReference>
<dbReference type="InterPro" id="IPR013243">
    <property type="entry name" value="SCA7_dom"/>
</dbReference>
<comment type="caution">
    <text evidence="3">The sequence shown here is derived from an EMBL/GenBank/DDBJ whole genome shotgun (WGS) entry which is preliminary data.</text>
</comment>
<feature type="compositionally biased region" description="Low complexity" evidence="1">
    <location>
        <begin position="699"/>
        <end position="738"/>
    </location>
</feature>
<dbReference type="AlphaFoldDB" id="A0ABD0WNV6"/>
<proteinExistence type="predicted"/>
<feature type="compositionally biased region" description="Gly residues" evidence="1">
    <location>
        <begin position="832"/>
        <end position="844"/>
    </location>
</feature>
<gene>
    <name evidence="3" type="ORF">UPYG_G00171910</name>
</gene>
<keyword evidence="4" id="KW-1185">Reference proteome</keyword>
<evidence type="ECO:0000256" key="1">
    <source>
        <dbReference type="SAM" id="MobiDB-lite"/>
    </source>
</evidence>
<feature type="region of interest" description="Disordered" evidence="1">
    <location>
        <begin position="693"/>
        <end position="776"/>
    </location>
</feature>
<evidence type="ECO:0000259" key="2">
    <source>
        <dbReference type="PROSITE" id="PS51505"/>
    </source>
</evidence>
<organism evidence="3 4">
    <name type="scientific">Umbra pygmaea</name>
    <name type="common">Eastern mudminnow</name>
    <dbReference type="NCBI Taxonomy" id="75934"/>
    <lineage>
        <taxon>Eukaryota</taxon>
        <taxon>Metazoa</taxon>
        <taxon>Chordata</taxon>
        <taxon>Craniata</taxon>
        <taxon>Vertebrata</taxon>
        <taxon>Euteleostomi</taxon>
        <taxon>Actinopterygii</taxon>
        <taxon>Neopterygii</taxon>
        <taxon>Teleostei</taxon>
        <taxon>Protacanthopterygii</taxon>
        <taxon>Esociformes</taxon>
        <taxon>Umbridae</taxon>
        <taxon>Umbra</taxon>
    </lineage>
</organism>